<evidence type="ECO:0000256" key="1">
    <source>
        <dbReference type="SAM" id="Phobius"/>
    </source>
</evidence>
<dbReference type="AlphaFoldDB" id="A0A9D6LAI5"/>
<keyword evidence="1" id="KW-1133">Transmembrane helix</keyword>
<gene>
    <name evidence="2" type="ORF">HY076_07035</name>
</gene>
<evidence type="ECO:0000313" key="2">
    <source>
        <dbReference type="EMBL" id="MBI3540010.1"/>
    </source>
</evidence>
<keyword evidence="1" id="KW-0812">Transmembrane</keyword>
<evidence type="ECO:0000313" key="3">
    <source>
        <dbReference type="Proteomes" id="UP000807850"/>
    </source>
</evidence>
<keyword evidence="1" id="KW-0472">Membrane</keyword>
<comment type="caution">
    <text evidence="2">The sequence shown here is derived from an EMBL/GenBank/DDBJ whole genome shotgun (WGS) entry which is preliminary data.</text>
</comment>
<proteinExistence type="predicted"/>
<dbReference type="EMBL" id="JACQAY010000228">
    <property type="protein sequence ID" value="MBI3540010.1"/>
    <property type="molecule type" value="Genomic_DNA"/>
</dbReference>
<organism evidence="2 3">
    <name type="scientific">Eiseniibacteriota bacterium</name>
    <dbReference type="NCBI Taxonomy" id="2212470"/>
    <lineage>
        <taxon>Bacteria</taxon>
        <taxon>Candidatus Eiseniibacteriota</taxon>
    </lineage>
</organism>
<reference evidence="2" key="1">
    <citation type="submission" date="2020-07" db="EMBL/GenBank/DDBJ databases">
        <title>Huge and variable diversity of episymbiotic CPR bacteria and DPANN archaea in groundwater ecosystems.</title>
        <authorList>
            <person name="He C.Y."/>
            <person name="Keren R."/>
            <person name="Whittaker M."/>
            <person name="Farag I.F."/>
            <person name="Doudna J."/>
            <person name="Cate J.H.D."/>
            <person name="Banfield J.F."/>
        </authorList>
    </citation>
    <scope>NUCLEOTIDE SEQUENCE</scope>
    <source>
        <strain evidence="2">NC_groundwater_928_Pr1_S-0.2um_72_17</strain>
    </source>
</reference>
<name>A0A9D6LAI5_UNCEI</name>
<feature type="transmembrane region" description="Helical" evidence="1">
    <location>
        <begin position="49"/>
        <end position="72"/>
    </location>
</feature>
<sequence>MSIAPLHGRPAPLLLVRKLETQTPRQHPANLRAAPLGTRARRVRRRRMWGVTLGIAAALLATATIAWMAWMWRG</sequence>
<protein>
    <submittedName>
        <fullName evidence="2">Uncharacterized protein</fullName>
    </submittedName>
</protein>
<dbReference type="Proteomes" id="UP000807850">
    <property type="component" value="Unassembled WGS sequence"/>
</dbReference>
<accession>A0A9D6LAI5</accession>